<comment type="caution">
    <text evidence="2">The sequence shown here is derived from an EMBL/GenBank/DDBJ whole genome shotgun (WGS) entry which is preliminary data.</text>
</comment>
<evidence type="ECO:0000313" key="2">
    <source>
        <dbReference type="EMBL" id="MDI3318994.1"/>
    </source>
</evidence>
<feature type="transmembrane region" description="Helical" evidence="1">
    <location>
        <begin position="66"/>
        <end position="89"/>
    </location>
</feature>
<reference evidence="2 3" key="1">
    <citation type="submission" date="2023-05" db="EMBL/GenBank/DDBJ databases">
        <title>Genome sequence of Pinibacter sp. MAH-24.</title>
        <authorList>
            <person name="Huq M.A."/>
        </authorList>
    </citation>
    <scope>NUCLEOTIDE SEQUENCE [LARGE SCALE GENOMIC DNA]</scope>
    <source>
        <strain evidence="2 3">MAH-24</strain>
    </source>
</reference>
<dbReference type="Proteomes" id="UP001226434">
    <property type="component" value="Unassembled WGS sequence"/>
</dbReference>
<name>A0ABT6R8V8_9BACT</name>
<protein>
    <recommendedName>
        <fullName evidence="4">DUF1440 domain-containing protein</fullName>
    </recommendedName>
</protein>
<organism evidence="2 3">
    <name type="scientific">Pinibacter soli</name>
    <dbReference type="NCBI Taxonomy" id="3044211"/>
    <lineage>
        <taxon>Bacteria</taxon>
        <taxon>Pseudomonadati</taxon>
        <taxon>Bacteroidota</taxon>
        <taxon>Chitinophagia</taxon>
        <taxon>Chitinophagales</taxon>
        <taxon>Chitinophagaceae</taxon>
        <taxon>Pinibacter</taxon>
    </lineage>
</organism>
<feature type="transmembrane region" description="Helical" evidence="1">
    <location>
        <begin position="12"/>
        <end position="35"/>
    </location>
</feature>
<dbReference type="EMBL" id="JASBRG010000002">
    <property type="protein sequence ID" value="MDI3318994.1"/>
    <property type="molecule type" value="Genomic_DNA"/>
</dbReference>
<evidence type="ECO:0000313" key="3">
    <source>
        <dbReference type="Proteomes" id="UP001226434"/>
    </source>
</evidence>
<keyword evidence="1" id="KW-0472">Membrane</keyword>
<evidence type="ECO:0008006" key="4">
    <source>
        <dbReference type="Google" id="ProtNLM"/>
    </source>
</evidence>
<evidence type="ECO:0000256" key="1">
    <source>
        <dbReference type="SAM" id="Phobius"/>
    </source>
</evidence>
<feature type="transmembrane region" description="Helical" evidence="1">
    <location>
        <begin position="101"/>
        <end position="123"/>
    </location>
</feature>
<keyword evidence="1" id="KW-0812">Transmembrane</keyword>
<sequence length="170" mass="19102">MTENISLKNKSYLHVKTIAWAGLLVGTLDILAAVVNFKIATGKDPVLIFQYIASAVFGKDAYNGSLMPVLGLIFHFIIAYIFTIIFFFIYPKLKLYKYNAVLTGIAYGIVIWIVMNVAVVPLSRIGKFSFKLSNVLLQASILIVMIGIPLSFICKCHYLKREAILKQEYK</sequence>
<dbReference type="RefSeq" id="WP_282333107.1">
    <property type="nucleotide sequence ID" value="NZ_JASBRG010000002.1"/>
</dbReference>
<accession>A0ABT6R8V8</accession>
<feature type="transmembrane region" description="Helical" evidence="1">
    <location>
        <begin position="135"/>
        <end position="154"/>
    </location>
</feature>
<proteinExistence type="predicted"/>
<keyword evidence="1" id="KW-1133">Transmembrane helix</keyword>
<keyword evidence="3" id="KW-1185">Reference proteome</keyword>
<gene>
    <name evidence="2" type="ORF">QJ048_04380</name>
</gene>